<sequence>MLRQLCEEYFTSVGFPFSKGLNFLPLKYIENNLDTCTCLTYFLIDTSKKLAKNMDVVYEFKSSHDFDLNFCDLDLKLNTINCKKKLAVSTEPKINSNESIFELVTLSK</sequence>
<name>A0A3M7T0T6_BRAPC</name>
<evidence type="ECO:0000313" key="2">
    <source>
        <dbReference type="Proteomes" id="UP000276133"/>
    </source>
</evidence>
<keyword evidence="2" id="KW-1185">Reference proteome</keyword>
<protein>
    <submittedName>
        <fullName evidence="1">Uncharacterized protein</fullName>
    </submittedName>
</protein>
<proteinExistence type="predicted"/>
<accession>A0A3M7T0T6</accession>
<comment type="caution">
    <text evidence="1">The sequence shown here is derived from an EMBL/GenBank/DDBJ whole genome shotgun (WGS) entry which is preliminary data.</text>
</comment>
<reference evidence="1 2" key="1">
    <citation type="journal article" date="2018" name="Sci. Rep.">
        <title>Genomic signatures of local adaptation to the degree of environmental predictability in rotifers.</title>
        <authorList>
            <person name="Franch-Gras L."/>
            <person name="Hahn C."/>
            <person name="Garcia-Roger E.M."/>
            <person name="Carmona M.J."/>
            <person name="Serra M."/>
            <person name="Gomez A."/>
        </authorList>
    </citation>
    <scope>NUCLEOTIDE SEQUENCE [LARGE SCALE GENOMIC DNA]</scope>
    <source>
        <strain evidence="1">HYR1</strain>
    </source>
</reference>
<evidence type="ECO:0000313" key="1">
    <source>
        <dbReference type="EMBL" id="RNA41565.1"/>
    </source>
</evidence>
<gene>
    <name evidence="1" type="ORF">BpHYR1_032322</name>
</gene>
<dbReference type="EMBL" id="REGN01000483">
    <property type="protein sequence ID" value="RNA41565.1"/>
    <property type="molecule type" value="Genomic_DNA"/>
</dbReference>
<dbReference type="AlphaFoldDB" id="A0A3M7T0T6"/>
<dbReference type="Proteomes" id="UP000276133">
    <property type="component" value="Unassembled WGS sequence"/>
</dbReference>
<organism evidence="1 2">
    <name type="scientific">Brachionus plicatilis</name>
    <name type="common">Marine rotifer</name>
    <name type="synonym">Brachionus muelleri</name>
    <dbReference type="NCBI Taxonomy" id="10195"/>
    <lineage>
        <taxon>Eukaryota</taxon>
        <taxon>Metazoa</taxon>
        <taxon>Spiralia</taxon>
        <taxon>Gnathifera</taxon>
        <taxon>Rotifera</taxon>
        <taxon>Eurotatoria</taxon>
        <taxon>Monogononta</taxon>
        <taxon>Pseudotrocha</taxon>
        <taxon>Ploima</taxon>
        <taxon>Brachionidae</taxon>
        <taxon>Brachionus</taxon>
    </lineage>
</organism>